<reference evidence="3" key="2">
    <citation type="submission" date="2015-01" db="EMBL/GenBank/DDBJ databases">
        <title>Evolutionary Origins and Diversification of the Mycorrhizal Mutualists.</title>
        <authorList>
            <consortium name="DOE Joint Genome Institute"/>
            <consortium name="Mycorrhizal Genomics Consortium"/>
            <person name="Kohler A."/>
            <person name="Kuo A."/>
            <person name="Nagy L.G."/>
            <person name="Floudas D."/>
            <person name="Copeland A."/>
            <person name="Barry K.W."/>
            <person name="Cichocki N."/>
            <person name="Veneault-Fourrey C."/>
            <person name="LaButti K."/>
            <person name="Lindquist E.A."/>
            <person name="Lipzen A."/>
            <person name="Lundell T."/>
            <person name="Morin E."/>
            <person name="Murat C."/>
            <person name="Riley R."/>
            <person name="Ohm R."/>
            <person name="Sun H."/>
            <person name="Tunlid A."/>
            <person name="Henrissat B."/>
            <person name="Grigoriev I.V."/>
            <person name="Hibbett D.S."/>
            <person name="Martin F."/>
        </authorList>
    </citation>
    <scope>NUCLEOTIDE SEQUENCE [LARGE SCALE GENOMIC DNA]</scope>
    <source>
        <strain evidence="3">ATCC 200175</strain>
    </source>
</reference>
<feature type="compositionally biased region" description="Polar residues" evidence="1">
    <location>
        <begin position="1"/>
        <end position="22"/>
    </location>
</feature>
<evidence type="ECO:0000313" key="2">
    <source>
        <dbReference type="EMBL" id="KIJ12999.1"/>
    </source>
</evidence>
<dbReference type="Proteomes" id="UP000053647">
    <property type="component" value="Unassembled WGS sequence"/>
</dbReference>
<name>A0A0C9SUW8_PAXIN</name>
<dbReference type="AlphaFoldDB" id="A0A0C9SUW8"/>
<proteinExistence type="predicted"/>
<dbReference type="HOGENOM" id="CLU_125777_1_1_1"/>
<feature type="region of interest" description="Disordered" evidence="1">
    <location>
        <begin position="1"/>
        <end position="98"/>
    </location>
</feature>
<feature type="compositionally biased region" description="Basic and acidic residues" evidence="1">
    <location>
        <begin position="42"/>
        <end position="51"/>
    </location>
</feature>
<organism evidence="2 3">
    <name type="scientific">Paxillus involutus ATCC 200175</name>
    <dbReference type="NCBI Taxonomy" id="664439"/>
    <lineage>
        <taxon>Eukaryota</taxon>
        <taxon>Fungi</taxon>
        <taxon>Dikarya</taxon>
        <taxon>Basidiomycota</taxon>
        <taxon>Agaricomycotina</taxon>
        <taxon>Agaricomycetes</taxon>
        <taxon>Agaricomycetidae</taxon>
        <taxon>Boletales</taxon>
        <taxon>Paxilineae</taxon>
        <taxon>Paxillaceae</taxon>
        <taxon>Paxillus</taxon>
    </lineage>
</organism>
<dbReference type="EMBL" id="KN819357">
    <property type="protein sequence ID" value="KIJ12999.1"/>
    <property type="molecule type" value="Genomic_DNA"/>
</dbReference>
<reference evidence="2 3" key="1">
    <citation type="submission" date="2014-06" db="EMBL/GenBank/DDBJ databases">
        <authorList>
            <consortium name="DOE Joint Genome Institute"/>
            <person name="Kuo A."/>
            <person name="Kohler A."/>
            <person name="Nagy L.G."/>
            <person name="Floudas D."/>
            <person name="Copeland A."/>
            <person name="Barry K.W."/>
            <person name="Cichocki N."/>
            <person name="Veneault-Fourrey C."/>
            <person name="LaButti K."/>
            <person name="Lindquist E.A."/>
            <person name="Lipzen A."/>
            <person name="Lundell T."/>
            <person name="Morin E."/>
            <person name="Murat C."/>
            <person name="Sun H."/>
            <person name="Tunlid A."/>
            <person name="Henrissat B."/>
            <person name="Grigoriev I.V."/>
            <person name="Hibbett D.S."/>
            <person name="Martin F."/>
            <person name="Nordberg H.P."/>
            <person name="Cantor M.N."/>
            <person name="Hua S.X."/>
        </authorList>
    </citation>
    <scope>NUCLEOTIDE SEQUENCE [LARGE SCALE GENOMIC DNA]</scope>
    <source>
        <strain evidence="2 3">ATCC 200175</strain>
    </source>
</reference>
<dbReference type="OrthoDB" id="2711649at2759"/>
<gene>
    <name evidence="2" type="ORF">PAXINDRAFT_14208</name>
</gene>
<evidence type="ECO:0000256" key="1">
    <source>
        <dbReference type="SAM" id="MobiDB-lite"/>
    </source>
</evidence>
<sequence>MSSTRQTASNEAADTSNPSATSARPRLPAGTSRGPPNGSNKNEGEKGDRVKRASGTVGPSSDDDGGDEGVHHRYVIPNSTPPPYPDEPTPPPPSMLLEGEMCGEELSRCAHKAATHNVETPWAESRTTPLLWTPYDQRLSGEGRVLAIGHRQAVGEEDEAGEKDEWDMSN</sequence>
<accession>A0A0C9SUW8</accession>
<protein>
    <submittedName>
        <fullName evidence="2">Uncharacterized protein</fullName>
    </submittedName>
</protein>
<keyword evidence="3" id="KW-1185">Reference proteome</keyword>
<feature type="compositionally biased region" description="Pro residues" evidence="1">
    <location>
        <begin position="79"/>
        <end position="94"/>
    </location>
</feature>
<evidence type="ECO:0000313" key="3">
    <source>
        <dbReference type="Proteomes" id="UP000053647"/>
    </source>
</evidence>